<dbReference type="InterPro" id="IPR006311">
    <property type="entry name" value="TAT_signal"/>
</dbReference>
<dbReference type="PROSITE" id="PS51318">
    <property type="entry name" value="TAT"/>
    <property type="match status" value="1"/>
</dbReference>
<feature type="chain" id="PRO_5017431336" description="N-acetylmuramoyl-L-alanine amidase" evidence="6">
    <location>
        <begin position="31"/>
        <end position="677"/>
    </location>
</feature>
<dbReference type="OrthoDB" id="66275at2"/>
<evidence type="ECO:0000259" key="7">
    <source>
        <dbReference type="SMART" id="SM00644"/>
    </source>
</evidence>
<dbReference type="Gene3D" id="1.10.530.10">
    <property type="match status" value="1"/>
</dbReference>
<evidence type="ECO:0000313" key="8">
    <source>
        <dbReference type="EMBL" id="RKN49033.1"/>
    </source>
</evidence>
<keyword evidence="6" id="KW-0732">Signal</keyword>
<dbReference type="PANTHER" id="PTHR30417:SF1">
    <property type="entry name" value="N-ACETYLMURAMOYL-L-ALANINE AMIDASE AMID"/>
    <property type="match status" value="1"/>
</dbReference>
<dbReference type="SUPFAM" id="SSF55846">
    <property type="entry name" value="N-acetylmuramoyl-L-alanine amidase-like"/>
    <property type="match status" value="1"/>
</dbReference>
<dbReference type="InterPro" id="IPR051206">
    <property type="entry name" value="NAMLAA_amidase_2"/>
</dbReference>
<keyword evidence="3" id="KW-0378">Hydrolase</keyword>
<dbReference type="InterPro" id="IPR036505">
    <property type="entry name" value="Amidase/PGRP_sf"/>
</dbReference>
<keyword evidence="9" id="KW-1185">Reference proteome</keyword>
<evidence type="ECO:0000313" key="9">
    <source>
        <dbReference type="Proteomes" id="UP000279968"/>
    </source>
</evidence>
<dbReference type="PANTHER" id="PTHR30417">
    <property type="entry name" value="N-ACETYLMURAMOYL-L-ALANINE AMIDASE AMID"/>
    <property type="match status" value="1"/>
</dbReference>
<dbReference type="GO" id="GO:0009254">
    <property type="term" value="P:peptidoglycan turnover"/>
    <property type="evidence" value="ECO:0007669"/>
    <property type="project" value="TreeGrafter"/>
</dbReference>
<comment type="catalytic activity">
    <reaction evidence="1">
        <text>Hydrolyzes the link between N-acetylmuramoyl residues and L-amino acid residues in certain cell-wall glycopeptides.</text>
        <dbReference type="EC" id="3.5.1.28"/>
    </reaction>
</comment>
<proteinExistence type="predicted"/>
<dbReference type="GO" id="GO:0009253">
    <property type="term" value="P:peptidoglycan catabolic process"/>
    <property type="evidence" value="ECO:0007669"/>
    <property type="project" value="InterPro"/>
</dbReference>
<feature type="compositionally biased region" description="Basic and acidic residues" evidence="5">
    <location>
        <begin position="106"/>
        <end position="117"/>
    </location>
</feature>
<evidence type="ECO:0000256" key="2">
    <source>
        <dbReference type="ARBA" id="ARBA00011901"/>
    </source>
</evidence>
<evidence type="ECO:0000256" key="4">
    <source>
        <dbReference type="ARBA" id="ARBA00023316"/>
    </source>
</evidence>
<dbReference type="GO" id="GO:0008745">
    <property type="term" value="F:N-acetylmuramoyl-L-alanine amidase activity"/>
    <property type="evidence" value="ECO:0007669"/>
    <property type="project" value="UniProtKB-EC"/>
</dbReference>
<dbReference type="SUPFAM" id="SSF53955">
    <property type="entry name" value="Lysozyme-like"/>
    <property type="match status" value="1"/>
</dbReference>
<evidence type="ECO:0000256" key="3">
    <source>
        <dbReference type="ARBA" id="ARBA00022801"/>
    </source>
</evidence>
<dbReference type="CDD" id="cd06583">
    <property type="entry name" value="PGRP"/>
    <property type="match status" value="1"/>
</dbReference>
<evidence type="ECO:0000256" key="6">
    <source>
        <dbReference type="SAM" id="SignalP"/>
    </source>
</evidence>
<dbReference type="Gene3D" id="3.40.80.10">
    <property type="entry name" value="Peptidoglycan recognition protein-like"/>
    <property type="match status" value="1"/>
</dbReference>
<feature type="domain" description="N-acetylmuramoyl-L-alanine amidase" evidence="7">
    <location>
        <begin position="288"/>
        <end position="424"/>
    </location>
</feature>
<keyword evidence="4" id="KW-0961">Cell wall biogenesis/degradation</keyword>
<dbReference type="InterPro" id="IPR023346">
    <property type="entry name" value="Lysozyme-like_dom_sf"/>
</dbReference>
<dbReference type="Proteomes" id="UP000279968">
    <property type="component" value="Unassembled WGS sequence"/>
</dbReference>
<dbReference type="EC" id="3.5.1.28" evidence="2"/>
<organism evidence="8 9">
    <name type="scientific">Micromonospora costi</name>
    <dbReference type="NCBI Taxonomy" id="1530042"/>
    <lineage>
        <taxon>Bacteria</taxon>
        <taxon>Bacillati</taxon>
        <taxon>Actinomycetota</taxon>
        <taxon>Actinomycetes</taxon>
        <taxon>Micromonosporales</taxon>
        <taxon>Micromonosporaceae</taxon>
        <taxon>Micromonospora</taxon>
    </lineage>
</organism>
<name>A0A3A9ZL03_9ACTN</name>
<dbReference type="EMBL" id="RBAN01000013">
    <property type="protein sequence ID" value="RKN49033.1"/>
    <property type="molecule type" value="Genomic_DNA"/>
</dbReference>
<sequence>MPRSRRTLLAAAAVVAATAAVPLTGGPAGAAPLTGPAGAPTADRQQQYARAAAEYGVPESVLLGVSYLESRWDTHAGTPSTSGGYGPLHLTDATHVAALPGGLHVGEGEDPRGDESRPLAVTAPAPTAAPTSGPSAAALQTLQAAATLTGVGADALRSDPAANIRGGAALLAAYQKELRAPVGTETDPGAWYGAVARYSGADTEATAAAFADEVYDQIRAGASRRTDDGHQVTLAARAVTTRTDTLHRLGLRRGERPDGLECPVGLGCEWIPAPYEKYGPGAGDYGNHDLGNRPAQQKLEYIVIHDTEGYYGPSVDLVKQADYLGWHYTLRSVDGHVAQHIKAKDVGWQAGNWYVNAKSIGIEHEGFAGHGTWYTEAMYRSSAKLVRYLAHRFAIPLDRQHIIGHDNVPGTVASTVGGMHWDPGPYWDWSHYFDLLKAPFRTTGTKRTGLVTIDPDFAANRPAFFGCNQQPPGVPDTPPPAEPCPLRGSSAVVLHTAPSHDAPLVNDRGLRPDGTPDTMYISDHGARASTGQTYAVAEARGDWTAIWYLGQKAWFHNPASAPTAKWATGFVVTPKPGKATIPVYGRAYPEQAAYPAGVAYQTISPLQYTFPAGQRYAVGGVLPGEYYKATTFDGSSPGDWTVIRGDLRYVQVQFGHRIMYVNLDDVLLLPSPVGAPR</sequence>
<feature type="region of interest" description="Disordered" evidence="5">
    <location>
        <begin position="101"/>
        <end position="135"/>
    </location>
</feature>
<dbReference type="Pfam" id="PF01510">
    <property type="entry name" value="Amidase_2"/>
    <property type="match status" value="1"/>
</dbReference>
<feature type="compositionally biased region" description="Low complexity" evidence="5">
    <location>
        <begin position="118"/>
        <end position="135"/>
    </location>
</feature>
<feature type="signal peptide" evidence="6">
    <location>
        <begin position="1"/>
        <end position="30"/>
    </location>
</feature>
<reference evidence="8 9" key="1">
    <citation type="journal article" date="2015" name="Int. J. Syst. Evol. Microbiol.">
        <title>Micromonospora costi sp. nov., isolated from a leaf of Costus speciosus.</title>
        <authorList>
            <person name="Thawai C."/>
        </authorList>
    </citation>
    <scope>NUCLEOTIDE SEQUENCE [LARGE SCALE GENOMIC DNA]</scope>
    <source>
        <strain evidence="8 9">CS1-12</strain>
    </source>
</reference>
<gene>
    <name evidence="8" type="ORF">D7193_32710</name>
</gene>
<evidence type="ECO:0000256" key="1">
    <source>
        <dbReference type="ARBA" id="ARBA00001561"/>
    </source>
</evidence>
<accession>A0A3A9ZL03</accession>
<dbReference type="InterPro" id="IPR002502">
    <property type="entry name" value="Amidase_domain"/>
</dbReference>
<dbReference type="AlphaFoldDB" id="A0A3A9ZL03"/>
<dbReference type="SMART" id="SM00644">
    <property type="entry name" value="Ami_2"/>
    <property type="match status" value="1"/>
</dbReference>
<dbReference type="RefSeq" id="WP_120783549.1">
    <property type="nucleotide sequence ID" value="NZ_JBHLUP010000009.1"/>
</dbReference>
<dbReference type="FunFam" id="3.40.80.10:FF:000006">
    <property type="entry name" value="N-acetylmuramoyl-L-alanine amidase"/>
    <property type="match status" value="1"/>
</dbReference>
<evidence type="ECO:0000256" key="5">
    <source>
        <dbReference type="SAM" id="MobiDB-lite"/>
    </source>
</evidence>
<comment type="caution">
    <text evidence="8">The sequence shown here is derived from an EMBL/GenBank/DDBJ whole genome shotgun (WGS) entry which is preliminary data.</text>
</comment>
<dbReference type="GO" id="GO:0071555">
    <property type="term" value="P:cell wall organization"/>
    <property type="evidence" value="ECO:0007669"/>
    <property type="project" value="UniProtKB-KW"/>
</dbReference>
<protein>
    <recommendedName>
        <fullName evidence="2">N-acetylmuramoyl-L-alanine amidase</fullName>
        <ecNumber evidence="2">3.5.1.28</ecNumber>
    </recommendedName>
</protein>